<comment type="caution">
    <text evidence="1">The sequence shown here is derived from an EMBL/GenBank/DDBJ whole genome shotgun (WGS) entry which is preliminary data.</text>
</comment>
<dbReference type="Proteomes" id="UP000177583">
    <property type="component" value="Unassembled WGS sequence"/>
</dbReference>
<dbReference type="EMBL" id="MFNF01000005">
    <property type="protein sequence ID" value="OGH04252.1"/>
    <property type="molecule type" value="Genomic_DNA"/>
</dbReference>
<accession>A0A1F6H1L2</accession>
<evidence type="ECO:0000313" key="1">
    <source>
        <dbReference type="EMBL" id="OGH04252.1"/>
    </source>
</evidence>
<reference evidence="1 2" key="1">
    <citation type="journal article" date="2016" name="Nat. Commun.">
        <title>Thousands of microbial genomes shed light on interconnected biogeochemical processes in an aquifer system.</title>
        <authorList>
            <person name="Anantharaman K."/>
            <person name="Brown C.T."/>
            <person name="Hug L.A."/>
            <person name="Sharon I."/>
            <person name="Castelle C.J."/>
            <person name="Probst A.J."/>
            <person name="Thomas B.C."/>
            <person name="Singh A."/>
            <person name="Wilkins M.J."/>
            <person name="Karaoz U."/>
            <person name="Brodie E.L."/>
            <person name="Williams K.H."/>
            <person name="Hubbard S.S."/>
            <person name="Banfield J.F."/>
        </authorList>
    </citation>
    <scope>NUCLEOTIDE SEQUENCE [LARGE SCALE GENOMIC DNA]</scope>
</reference>
<evidence type="ECO:0000313" key="2">
    <source>
        <dbReference type="Proteomes" id="UP000177583"/>
    </source>
</evidence>
<dbReference type="AlphaFoldDB" id="A0A1F6H1L2"/>
<name>A0A1F6H1L2_9PROT</name>
<organism evidence="1 2">
    <name type="scientific">Candidatus Lambdaproteobacteria bacterium RIFOXYD2_FULL_56_26</name>
    <dbReference type="NCBI Taxonomy" id="1817773"/>
    <lineage>
        <taxon>Bacteria</taxon>
        <taxon>Pseudomonadati</taxon>
        <taxon>Pseudomonadota</taxon>
        <taxon>Candidatus Lambdaproteobacteria</taxon>
    </lineage>
</organism>
<gene>
    <name evidence="1" type="ORF">A2557_10625</name>
</gene>
<proteinExistence type="predicted"/>
<sequence length="222" mass="25422">MCPKNVPLLSHQVVLIDKTDPLTESQMNFLGRRILELKEGLEPGEKLSMFVLDADNLIGPKPLFSKCSPGRGDQANALYQNPKQVKAKFDRYFEAPLQEELQALRINSTSNTSPIFEMIREIGFLKDFSPTIRRRRMLLASDLLQHMPPKFSLYAEVGSYERFSQTAYGQENQTDLNQVEMEIDFFQRPSAESLQGSRQFIEFWLSYLGAQGVRVSLVRKVP</sequence>
<protein>
    <submittedName>
        <fullName evidence="1">Uncharacterized protein</fullName>
    </submittedName>
</protein>